<dbReference type="PANTHER" id="PTHR43047">
    <property type="entry name" value="TWO-COMPONENT HISTIDINE PROTEIN KINASE"/>
    <property type="match status" value="1"/>
</dbReference>
<dbReference type="EC" id="2.7.13.3" evidence="2"/>
<dbReference type="Pfam" id="PF00512">
    <property type="entry name" value="HisKA"/>
    <property type="match status" value="1"/>
</dbReference>
<dbReference type="EMBL" id="CP136336">
    <property type="protein sequence ID" value="WOB08203.1"/>
    <property type="molecule type" value="Genomic_DNA"/>
</dbReference>
<dbReference type="SMART" id="SM00086">
    <property type="entry name" value="PAC"/>
    <property type="match status" value="2"/>
</dbReference>
<evidence type="ECO:0000256" key="1">
    <source>
        <dbReference type="ARBA" id="ARBA00000085"/>
    </source>
</evidence>
<dbReference type="PANTHER" id="PTHR43047:SF64">
    <property type="entry name" value="HISTIDINE KINASE CONTAINING CHEY-HOMOLOGOUS RECEIVER DOMAIN AND PAS DOMAIN-RELATED"/>
    <property type="match status" value="1"/>
</dbReference>
<dbReference type="PRINTS" id="PR00344">
    <property type="entry name" value="BCTRLSENSOR"/>
</dbReference>
<dbReference type="PROSITE" id="PS50112">
    <property type="entry name" value="PAS"/>
    <property type="match status" value="1"/>
</dbReference>
<dbReference type="Gene3D" id="3.30.450.20">
    <property type="entry name" value="PAS domain"/>
    <property type="match status" value="2"/>
</dbReference>
<proteinExistence type="predicted"/>
<evidence type="ECO:0000313" key="9">
    <source>
        <dbReference type="EMBL" id="WOB08203.1"/>
    </source>
</evidence>
<dbReference type="SMART" id="SM00387">
    <property type="entry name" value="HATPase_c"/>
    <property type="match status" value="1"/>
</dbReference>
<evidence type="ECO:0000256" key="5">
    <source>
        <dbReference type="ARBA" id="ARBA00022777"/>
    </source>
</evidence>
<comment type="catalytic activity">
    <reaction evidence="1">
        <text>ATP + protein L-histidine = ADP + protein N-phospho-L-histidine.</text>
        <dbReference type="EC" id="2.7.13.3"/>
    </reaction>
</comment>
<dbReference type="SMART" id="SM00388">
    <property type="entry name" value="HisKA"/>
    <property type="match status" value="1"/>
</dbReference>
<keyword evidence="5 9" id="KW-0418">Kinase</keyword>
<evidence type="ECO:0000256" key="2">
    <source>
        <dbReference type="ARBA" id="ARBA00012438"/>
    </source>
</evidence>
<dbReference type="NCBIfam" id="TIGR00229">
    <property type="entry name" value="sensory_box"/>
    <property type="match status" value="2"/>
</dbReference>
<dbReference type="Proteomes" id="UP001303946">
    <property type="component" value="Chromosome"/>
</dbReference>
<evidence type="ECO:0000256" key="3">
    <source>
        <dbReference type="ARBA" id="ARBA00022553"/>
    </source>
</evidence>
<dbReference type="InterPro" id="IPR000014">
    <property type="entry name" value="PAS"/>
</dbReference>
<dbReference type="InterPro" id="IPR000700">
    <property type="entry name" value="PAS-assoc_C"/>
</dbReference>
<dbReference type="GO" id="GO:0016301">
    <property type="term" value="F:kinase activity"/>
    <property type="evidence" value="ECO:0007669"/>
    <property type="project" value="UniProtKB-KW"/>
</dbReference>
<accession>A0ABZ0CZC8</accession>
<feature type="domain" description="PAC" evidence="8">
    <location>
        <begin position="81"/>
        <end position="134"/>
    </location>
</feature>
<feature type="domain" description="PAC" evidence="8">
    <location>
        <begin position="214"/>
        <end position="265"/>
    </location>
</feature>
<protein>
    <recommendedName>
        <fullName evidence="2">histidine kinase</fullName>
        <ecNumber evidence="2">2.7.13.3</ecNumber>
    </recommendedName>
</protein>
<dbReference type="CDD" id="cd00130">
    <property type="entry name" value="PAS"/>
    <property type="match status" value="2"/>
</dbReference>
<dbReference type="RefSeq" id="WP_316700903.1">
    <property type="nucleotide sequence ID" value="NZ_CP136336.1"/>
</dbReference>
<dbReference type="InterPro" id="IPR003661">
    <property type="entry name" value="HisK_dim/P_dom"/>
</dbReference>
<dbReference type="Pfam" id="PF08447">
    <property type="entry name" value="PAS_3"/>
    <property type="match status" value="2"/>
</dbReference>
<dbReference type="InterPro" id="IPR001610">
    <property type="entry name" value="PAC"/>
</dbReference>
<dbReference type="SUPFAM" id="SSF55785">
    <property type="entry name" value="PYP-like sensor domain (PAS domain)"/>
    <property type="match status" value="2"/>
</dbReference>
<keyword evidence="10" id="KW-1185">Reference proteome</keyword>
<gene>
    <name evidence="9" type="ORF">RXV79_25285</name>
</gene>
<dbReference type="PROSITE" id="PS50109">
    <property type="entry name" value="HIS_KIN"/>
    <property type="match status" value="1"/>
</dbReference>
<dbReference type="SMART" id="SM00091">
    <property type="entry name" value="PAS"/>
    <property type="match status" value="2"/>
</dbReference>
<feature type="domain" description="Histidine kinase" evidence="6">
    <location>
        <begin position="282"/>
        <end position="501"/>
    </location>
</feature>
<dbReference type="Gene3D" id="3.30.565.10">
    <property type="entry name" value="Histidine kinase-like ATPase, C-terminal domain"/>
    <property type="match status" value="1"/>
</dbReference>
<keyword evidence="3" id="KW-0597">Phosphoprotein</keyword>
<dbReference type="InterPro" id="IPR035965">
    <property type="entry name" value="PAS-like_dom_sf"/>
</dbReference>
<evidence type="ECO:0000259" key="7">
    <source>
        <dbReference type="PROSITE" id="PS50112"/>
    </source>
</evidence>
<dbReference type="InterPro" id="IPR003594">
    <property type="entry name" value="HATPase_dom"/>
</dbReference>
<dbReference type="InterPro" id="IPR036890">
    <property type="entry name" value="HATPase_C_sf"/>
</dbReference>
<dbReference type="CDD" id="cd00082">
    <property type="entry name" value="HisKA"/>
    <property type="match status" value="1"/>
</dbReference>
<dbReference type="InterPro" id="IPR005467">
    <property type="entry name" value="His_kinase_dom"/>
</dbReference>
<feature type="domain" description="PAS" evidence="7">
    <location>
        <begin position="158"/>
        <end position="211"/>
    </location>
</feature>
<evidence type="ECO:0000259" key="8">
    <source>
        <dbReference type="PROSITE" id="PS50113"/>
    </source>
</evidence>
<evidence type="ECO:0000259" key="6">
    <source>
        <dbReference type="PROSITE" id="PS50109"/>
    </source>
</evidence>
<dbReference type="Gene3D" id="1.10.287.130">
    <property type="match status" value="1"/>
</dbReference>
<dbReference type="Pfam" id="PF02518">
    <property type="entry name" value="HATPase_c"/>
    <property type="match status" value="1"/>
</dbReference>
<reference evidence="9 10" key="1">
    <citation type="submission" date="2023-10" db="EMBL/GenBank/DDBJ databases">
        <title>Bacteria for the degradation of biodegradable plastic PBAT(Polybutylene adipate terephthalate).</title>
        <authorList>
            <person name="Weon H.-Y."/>
            <person name="Yeon J."/>
        </authorList>
    </citation>
    <scope>NUCLEOTIDE SEQUENCE [LARGE SCALE GENOMIC DNA]</scope>
    <source>
        <strain evidence="9 10">SBD 7-3</strain>
    </source>
</reference>
<dbReference type="InterPro" id="IPR013655">
    <property type="entry name" value="PAS_fold_3"/>
</dbReference>
<sequence>MDLEARKLMSEALVGAGTSVWAWDLADDALTGMDGSVALLGYQPGDLPATQQAWDSVIHPEDLAANDAAYQAHAAGKTSAYESEYRARAKDGSWRWLAERGRIVEWSPDGAPRRMVGTLTDVTLRKQAELEAAERDERLRQITRHVPGLLYQFRLPRDGRGVFPYVSERCRDVLGLDPQELMHNASLLFGRIDPADRQRTNRMLEDWTHTQTARRIEFRYLHPNGHQRWMLGVSSPRAEADGTVVWHGYLEDITEYRELERARELAAAAEAANRAKTEFLSRMSHELRTPLNAVLGFTQLLELDQTDPLSPGQRHRLGLVRESGEHLLRMISDLLDHSRIEAGQLSIDLVDVPLPELLRECVDMLHPAAQAADVRLHWGHLDDPLRVRADPTRLRQVVINLLSNAIKYNRRGGEVRLEARHEEGRMVALRVIDTGVGIAPAHLPSLFEPFNRLGQRRSGIEGTGIGLAITRGLVTLMHGRIDVNSVLDKGSTFSVLLPDASPPRTQDVNLPM</sequence>
<dbReference type="InterPro" id="IPR036097">
    <property type="entry name" value="HisK_dim/P_sf"/>
</dbReference>
<evidence type="ECO:0000256" key="4">
    <source>
        <dbReference type="ARBA" id="ARBA00022679"/>
    </source>
</evidence>
<keyword evidence="4" id="KW-0808">Transferase</keyword>
<organism evidence="9 10">
    <name type="scientific">Piscinibacter gummiphilus</name>
    <dbReference type="NCBI Taxonomy" id="946333"/>
    <lineage>
        <taxon>Bacteria</taxon>
        <taxon>Pseudomonadati</taxon>
        <taxon>Pseudomonadota</taxon>
        <taxon>Betaproteobacteria</taxon>
        <taxon>Burkholderiales</taxon>
        <taxon>Sphaerotilaceae</taxon>
        <taxon>Piscinibacter</taxon>
    </lineage>
</organism>
<dbReference type="PROSITE" id="PS50113">
    <property type="entry name" value="PAC"/>
    <property type="match status" value="2"/>
</dbReference>
<dbReference type="SUPFAM" id="SSF55874">
    <property type="entry name" value="ATPase domain of HSP90 chaperone/DNA topoisomerase II/histidine kinase"/>
    <property type="match status" value="1"/>
</dbReference>
<evidence type="ECO:0000313" key="10">
    <source>
        <dbReference type="Proteomes" id="UP001303946"/>
    </source>
</evidence>
<dbReference type="SUPFAM" id="SSF47384">
    <property type="entry name" value="Homodimeric domain of signal transducing histidine kinase"/>
    <property type="match status" value="1"/>
</dbReference>
<dbReference type="InterPro" id="IPR004358">
    <property type="entry name" value="Sig_transdc_His_kin-like_C"/>
</dbReference>
<name>A0ABZ0CZC8_9BURK</name>